<dbReference type="OrthoDB" id="8563875at2"/>
<protein>
    <recommendedName>
        <fullName evidence="1">DUF6129 domain-containing protein</fullName>
    </recommendedName>
</protein>
<dbReference type="InterPro" id="IPR046132">
    <property type="entry name" value="DUF6129"/>
</dbReference>
<organism evidence="3 4">
    <name type="scientific">Candidatus Dactylopiibacterium carminicum</name>
    <dbReference type="NCBI Taxonomy" id="857335"/>
    <lineage>
        <taxon>Bacteria</taxon>
        <taxon>Pseudomonadati</taxon>
        <taxon>Pseudomonadota</taxon>
        <taxon>Betaproteobacteria</taxon>
        <taxon>Rhodocyclales</taxon>
        <taxon>Rhodocyclaceae</taxon>
        <taxon>Candidatus Dactylopiibacterium</taxon>
    </lineage>
</organism>
<reference evidence="2 5" key="1">
    <citation type="submission" date="2016-08" db="EMBL/GenBank/DDBJ databases">
        <title>Candidatus Dactylopiibacterium carminicum genome sequence.</title>
        <authorList>
            <person name="Ramirez-Puebla S.T."/>
            <person name="Ormeno-Orrillo E."/>
            <person name="Vera-Ponce De Leon A."/>
            <person name="Luis L."/>
            <person name="Sanchez-Flores A."/>
            <person name="Monica R."/>
            <person name="Martinez-Romero E."/>
        </authorList>
    </citation>
    <scope>NUCLEOTIDE SEQUENCE [LARGE SCALE GENOMIC DNA]</scope>
    <source>
        <strain evidence="2">END1</strain>
    </source>
</reference>
<evidence type="ECO:0000259" key="1">
    <source>
        <dbReference type="Pfam" id="PF19624"/>
    </source>
</evidence>
<dbReference type="Pfam" id="PF19624">
    <property type="entry name" value="DUF6129"/>
    <property type="match status" value="1"/>
</dbReference>
<evidence type="ECO:0000313" key="2">
    <source>
        <dbReference type="EMBL" id="KAF7600415.1"/>
    </source>
</evidence>
<gene>
    <name evidence="2" type="ORF">BGI27_02410</name>
    <name evidence="3" type="ORF">CGU29_00890</name>
</gene>
<dbReference type="EMBL" id="NMRN01000002">
    <property type="protein sequence ID" value="PAS95036.1"/>
    <property type="molecule type" value="Genomic_DNA"/>
</dbReference>
<name>A0A272EYB5_9RHOO</name>
<dbReference type="EMBL" id="MDUX01000005">
    <property type="protein sequence ID" value="KAF7600415.1"/>
    <property type="molecule type" value="Genomic_DNA"/>
</dbReference>
<keyword evidence="5" id="KW-1185">Reference proteome</keyword>
<proteinExistence type="predicted"/>
<dbReference type="Proteomes" id="UP000623509">
    <property type="component" value="Unassembled WGS sequence"/>
</dbReference>
<evidence type="ECO:0000313" key="5">
    <source>
        <dbReference type="Proteomes" id="UP000623509"/>
    </source>
</evidence>
<comment type="caution">
    <text evidence="3">The sequence shown here is derived from an EMBL/GenBank/DDBJ whole genome shotgun (WGS) entry which is preliminary data.</text>
</comment>
<dbReference type="AlphaFoldDB" id="A0A272EYB5"/>
<dbReference type="RefSeq" id="WP_095523329.1">
    <property type="nucleotide sequence ID" value="NZ_MDUX01000005.1"/>
</dbReference>
<evidence type="ECO:0000313" key="4">
    <source>
        <dbReference type="Proteomes" id="UP000216107"/>
    </source>
</evidence>
<evidence type="ECO:0000313" key="3">
    <source>
        <dbReference type="EMBL" id="PAS95036.1"/>
    </source>
</evidence>
<feature type="domain" description="DUF6129" evidence="1">
    <location>
        <begin position="36"/>
        <end position="83"/>
    </location>
</feature>
<accession>A0A272EYB5</accession>
<dbReference type="Proteomes" id="UP000216107">
    <property type="component" value="Unassembled WGS sequence"/>
</dbReference>
<reference evidence="3 4" key="2">
    <citation type="submission" date="2017-07" db="EMBL/GenBank/DDBJ databases">
        <title>Candidatus Dactylopiibacterium carminicum, a nitrogen-fixing symbiont of the cochineal insect Dactylopius coccus and Dactylopius opuntiae (Hemiptera: Coccoidea: Dactylopiidae).</title>
        <authorList>
            <person name="Vera A."/>
        </authorList>
    </citation>
    <scope>NUCLEOTIDE SEQUENCE [LARGE SCALE GENOMIC DNA]</scope>
    <source>
        <strain evidence="3 4">NFDCM</strain>
    </source>
</reference>
<sequence length="103" mass="10759">MSEVCAPDAGTVTPALIEQVCQALAGGNAARPDIDAELRQAFPGFIFSCCLDNDIPSRLRPLAEGKGFTLYGIATAGHCAQLTPHIEAATGLTIALKDDDDDE</sequence>